<sequence>MSVATWAYAQGPEEAFDMLSDTMAWQPGVAGAVGSAKDPRELALAAAAPLQQRRPRQQAEPSLMLMSAELTPMAAAIQVAVAMIAAMVTSLLQYWPLKSPTVPAGSASTPRRRTAELQRLQRAAVDLPGRQAKALPKFAFRKRAKPDGRVIKKPAAQWKGIGSSEWVAKKLCDDSLGLGVNKFTGPREFNDFGDWPRKLIAAIFKPTGASRASGANSLDKEYRARADRFVNLHAHGHVVHSYYSGMLTEVAALRAVGSIMHQSDLLPRPSEWLVVWNGCDNNPTSQQVALQSWRRPLHYWSSLQHLVPAAPRKVIKSMRPRKDADVEVRAKAFHNMRCHIDRNKSKWFCRDSMVERLIHGTQCFLAWEKDDPNDPHRPLTAVFGGFSCQPFCPAGGHLKEAHDASEPYSIFESMNNQIQTDFIHLENSHLFDENVAIKDFGKGRWIRFARIFISGGLAATAASLLPENPTEVKNMFLKIFGGVPGADVGDLIGKDAPEKIYAARVNFKQSSRTMIDDDIMHHLTGTNKFRMQQCMKLVATERRGSKKSEAMCVDLSQNPRKRFVAMPYFPSAGCNHEFIAISNKADKKCHVFTHSELNHARGWPSTETESNAAWRNDIGIAFEPEGMTINQSRRLHGNAINLPVLSAWYLFVMSHSARSPALPAASSVGFSSAPAPEACDDLSRGSRGSASTLTYPE</sequence>
<evidence type="ECO:0000313" key="2">
    <source>
        <dbReference type="EMBL" id="CAK0867161.1"/>
    </source>
</evidence>
<organism evidence="2 3">
    <name type="scientific">Prorocentrum cordatum</name>
    <dbReference type="NCBI Taxonomy" id="2364126"/>
    <lineage>
        <taxon>Eukaryota</taxon>
        <taxon>Sar</taxon>
        <taxon>Alveolata</taxon>
        <taxon>Dinophyceae</taxon>
        <taxon>Prorocentrales</taxon>
        <taxon>Prorocentraceae</taxon>
        <taxon>Prorocentrum</taxon>
    </lineage>
</organism>
<dbReference type="EMBL" id="CAUYUJ010016615">
    <property type="protein sequence ID" value="CAK0867161.1"/>
    <property type="molecule type" value="Genomic_DNA"/>
</dbReference>
<accession>A0ABN9V304</accession>
<evidence type="ECO:0000313" key="3">
    <source>
        <dbReference type="Proteomes" id="UP001189429"/>
    </source>
</evidence>
<dbReference type="Proteomes" id="UP001189429">
    <property type="component" value="Unassembled WGS sequence"/>
</dbReference>
<gene>
    <name evidence="2" type="ORF">PCOR1329_LOCUS54160</name>
</gene>
<name>A0ABN9V304_9DINO</name>
<comment type="caution">
    <text evidence="2">The sequence shown here is derived from an EMBL/GenBank/DDBJ whole genome shotgun (WGS) entry which is preliminary data.</text>
</comment>
<protein>
    <submittedName>
        <fullName evidence="2">Uncharacterized protein</fullName>
    </submittedName>
</protein>
<proteinExistence type="predicted"/>
<feature type="compositionally biased region" description="Polar residues" evidence="1">
    <location>
        <begin position="686"/>
        <end position="697"/>
    </location>
</feature>
<reference evidence="2" key="1">
    <citation type="submission" date="2023-10" db="EMBL/GenBank/DDBJ databases">
        <authorList>
            <person name="Chen Y."/>
            <person name="Shah S."/>
            <person name="Dougan E. K."/>
            <person name="Thang M."/>
            <person name="Chan C."/>
        </authorList>
    </citation>
    <scope>NUCLEOTIDE SEQUENCE [LARGE SCALE GENOMIC DNA]</scope>
</reference>
<keyword evidence="3" id="KW-1185">Reference proteome</keyword>
<feature type="region of interest" description="Disordered" evidence="1">
    <location>
        <begin position="671"/>
        <end position="697"/>
    </location>
</feature>
<evidence type="ECO:0000256" key="1">
    <source>
        <dbReference type="SAM" id="MobiDB-lite"/>
    </source>
</evidence>